<keyword evidence="5" id="KW-0812">Transmembrane</keyword>
<comment type="similarity">
    <text evidence="2 4">Belongs to the GerABKA family.</text>
</comment>
<sequence>MKRYARSQNKKKNATTPKHNASFQIKIGTNLDENVDSVKKMLDEPDDLIVRELSIGTDHQKAAIVYIKGMVDHKLVQDNILKTILEKEPEADIDLSDYFYQEIIAISDIKKVKTLDDVSLAILSGSTALYIDQTDTVLLMGTAGGEHRAIEEPQSERLIRGPRAGFIENIGTNVSLIRQDIKDPNLRFKTHEIGRRSKQKLVVSYIDGIVNPDLVQEINRRLQSIDTEYAVGSGEVEHWIQDSFLSPFPQLGDTERPDRAVDALLKGKVVILVDGTPFVLIAPMTLVETLHSLEDNSQRWIVGTSLRLLRFLSAFIAIFLPSVYIALISFHPEMLPAKLLFSIAASREGVPFPAFIEAMLMAITFEILHEAGVRLPKIIGATIGIVGGLVIGESAVSAGIVSPFLVIITALTAIASFATPQYSMAISFRLIRFTFMIAAATLGLYGIILVYIMINIHLVNLKSFGVPYSTPFGPLLLKDWKEMIIRAPIMMLTKRPSYLKTMDKTKRDPSNE</sequence>
<dbReference type="Proteomes" id="UP001145072">
    <property type="component" value="Unassembled WGS sequence"/>
</dbReference>
<dbReference type="PANTHER" id="PTHR22550">
    <property type="entry name" value="SPORE GERMINATION PROTEIN"/>
    <property type="match status" value="1"/>
</dbReference>
<keyword evidence="3 4" id="KW-0472">Membrane</keyword>
<dbReference type="AlphaFoldDB" id="A0A9X3WLG3"/>
<organism evidence="6 7">
    <name type="scientific">Aquibacillus koreensis</name>
    <dbReference type="NCBI Taxonomy" id="279446"/>
    <lineage>
        <taxon>Bacteria</taxon>
        <taxon>Bacillati</taxon>
        <taxon>Bacillota</taxon>
        <taxon>Bacilli</taxon>
        <taxon>Bacillales</taxon>
        <taxon>Bacillaceae</taxon>
        <taxon>Aquibacillus</taxon>
    </lineage>
</organism>
<feature type="transmembrane region" description="Helical" evidence="5">
    <location>
        <begin position="375"/>
        <end position="392"/>
    </location>
</feature>
<name>A0A9X3WLG3_9BACI</name>
<feature type="transmembrane region" description="Helical" evidence="5">
    <location>
        <begin position="398"/>
        <end position="418"/>
    </location>
</feature>
<keyword evidence="7" id="KW-1185">Reference proteome</keyword>
<evidence type="ECO:0000256" key="1">
    <source>
        <dbReference type="ARBA" id="ARBA00004141"/>
    </source>
</evidence>
<feature type="transmembrane region" description="Helical" evidence="5">
    <location>
        <begin position="350"/>
        <end position="368"/>
    </location>
</feature>
<keyword evidence="5" id="KW-1133">Transmembrane helix</keyword>
<proteinExistence type="inferred from homology"/>
<dbReference type="GO" id="GO:0005886">
    <property type="term" value="C:plasma membrane"/>
    <property type="evidence" value="ECO:0007669"/>
    <property type="project" value="UniProtKB-SubCell"/>
</dbReference>
<dbReference type="InterPro" id="IPR004995">
    <property type="entry name" value="Spore_Ger"/>
</dbReference>
<reference evidence="6" key="1">
    <citation type="submission" date="2022-06" db="EMBL/GenBank/DDBJ databases">
        <title>Aquibacillus sp. a new bacterium isolated from soil saline samples.</title>
        <authorList>
            <person name="Galisteo C."/>
            <person name="De La Haba R."/>
            <person name="Sanchez-Porro C."/>
            <person name="Ventosa A."/>
        </authorList>
    </citation>
    <scope>NUCLEOTIDE SEQUENCE</scope>
    <source>
        <strain evidence="6">JCM 12387</strain>
    </source>
</reference>
<dbReference type="GO" id="GO:0009847">
    <property type="term" value="P:spore germination"/>
    <property type="evidence" value="ECO:0007669"/>
    <property type="project" value="UniProtKB-UniRule"/>
</dbReference>
<dbReference type="InterPro" id="IPR050768">
    <property type="entry name" value="UPF0353/GerABKA_families"/>
</dbReference>
<evidence type="ECO:0000256" key="5">
    <source>
        <dbReference type="SAM" id="Phobius"/>
    </source>
</evidence>
<dbReference type="Pfam" id="PF03323">
    <property type="entry name" value="GerA"/>
    <property type="match status" value="1"/>
</dbReference>
<evidence type="ECO:0000256" key="4">
    <source>
        <dbReference type="PIRNR" id="PIRNR005690"/>
    </source>
</evidence>
<feature type="transmembrane region" description="Helical" evidence="5">
    <location>
        <begin position="308"/>
        <end position="330"/>
    </location>
</feature>
<evidence type="ECO:0000313" key="6">
    <source>
        <dbReference type="EMBL" id="MDC3419464.1"/>
    </source>
</evidence>
<evidence type="ECO:0000256" key="3">
    <source>
        <dbReference type="ARBA" id="ARBA00023136"/>
    </source>
</evidence>
<dbReference type="PANTHER" id="PTHR22550:SF5">
    <property type="entry name" value="LEUCINE ZIPPER PROTEIN 4"/>
    <property type="match status" value="1"/>
</dbReference>
<evidence type="ECO:0000256" key="2">
    <source>
        <dbReference type="ARBA" id="ARBA00005278"/>
    </source>
</evidence>
<gene>
    <name evidence="6" type="ORF">NC661_03690</name>
</gene>
<dbReference type="RefSeq" id="WP_259869712.1">
    <property type="nucleotide sequence ID" value="NZ_JAMQJZ010000002.1"/>
</dbReference>
<dbReference type="EMBL" id="JAMQJZ010000002">
    <property type="protein sequence ID" value="MDC3419464.1"/>
    <property type="molecule type" value="Genomic_DNA"/>
</dbReference>
<evidence type="ECO:0000313" key="7">
    <source>
        <dbReference type="Proteomes" id="UP001145072"/>
    </source>
</evidence>
<accession>A0A9X3WLG3</accession>
<comment type="caution">
    <text evidence="6">The sequence shown here is derived from an EMBL/GenBank/DDBJ whole genome shotgun (WGS) entry which is preliminary data.</text>
</comment>
<feature type="transmembrane region" description="Helical" evidence="5">
    <location>
        <begin position="430"/>
        <end position="454"/>
    </location>
</feature>
<comment type="subcellular location">
    <subcellularLocation>
        <location evidence="4">Cell membrane</location>
    </subcellularLocation>
    <subcellularLocation>
        <location evidence="1">Membrane</location>
        <topology evidence="1">Multi-pass membrane protein</topology>
    </subcellularLocation>
</comment>
<protein>
    <submittedName>
        <fullName evidence="6">Spore germination protein</fullName>
    </submittedName>
</protein>
<dbReference type="PIRSF" id="PIRSF005690">
    <property type="entry name" value="GerBA"/>
    <property type="match status" value="1"/>
</dbReference>